<dbReference type="Proteomes" id="UP001244341">
    <property type="component" value="Chromosome 1b"/>
</dbReference>
<gene>
    <name evidence="1" type="ORF">OEZ85_007868</name>
</gene>
<proteinExistence type="predicted"/>
<name>A0ABY8TKV2_TETOB</name>
<dbReference type="PANTHER" id="PTHR36025:SF1">
    <property type="entry name" value="DIHYDROOROTATE DEHYDROGENASE (DUF3598)"/>
    <property type="match status" value="1"/>
</dbReference>
<organism evidence="1 2">
    <name type="scientific">Tetradesmus obliquus</name>
    <name type="common">Green alga</name>
    <name type="synonym">Acutodesmus obliquus</name>
    <dbReference type="NCBI Taxonomy" id="3088"/>
    <lineage>
        <taxon>Eukaryota</taxon>
        <taxon>Viridiplantae</taxon>
        <taxon>Chlorophyta</taxon>
        <taxon>core chlorophytes</taxon>
        <taxon>Chlorophyceae</taxon>
        <taxon>CS clade</taxon>
        <taxon>Sphaeropleales</taxon>
        <taxon>Scenedesmaceae</taxon>
        <taxon>Tetradesmus</taxon>
    </lineage>
</organism>
<accession>A0ABY8TKV2</accession>
<dbReference type="PANTHER" id="PTHR36025">
    <property type="entry name" value="DIHYDROOROTATE DEHYDROGENASE (DUF3598)"/>
    <property type="match status" value="1"/>
</dbReference>
<sequence length="350" mass="36152">MVPSPLWGTFTGHCEGEWLGQYAAYTPWGGDPEPVWADESGAYLLNAYSRASEQRQQVPADADADTNEDADMLVRTTLRSASVSSLIGGTSASRAAARAAAERAAARAAEAAAGGSAAAAAAAVGGADAAAAEEAAAADDDAEGFAYNSGGSVVFNGGSYSIGPEQLEGPELEIDLQELAAEDPDALANLPHSTAVFEAALVAGGDVRLRMVATLKLRQLPGEAELDVEVARLLLYKEYWYGTAESTAGLTRKSKQLAAAAAAAAADADTPSSSSSSESPSGHVLQLLPSHKFDVPVVNLPRPQPQQLAGCWNVFLVAANPVVEENPDTLQEEEVLVRSGNSTKLEATHC</sequence>
<reference evidence="1 2" key="1">
    <citation type="submission" date="2023-05" db="EMBL/GenBank/DDBJ databases">
        <title>A 100% complete, gapless, phased diploid assembly of the Scenedesmus obliquus UTEX 3031 genome.</title>
        <authorList>
            <person name="Biondi T.C."/>
            <person name="Hanschen E.R."/>
            <person name="Kwon T."/>
            <person name="Eng W."/>
            <person name="Kruse C.P.S."/>
            <person name="Koehler S.I."/>
            <person name="Kunde Y."/>
            <person name="Gleasner C.D."/>
            <person name="You Mak K.T."/>
            <person name="Polle J."/>
            <person name="Hovde B.T."/>
            <person name="Starkenburg S.R."/>
        </authorList>
    </citation>
    <scope>NUCLEOTIDE SEQUENCE [LARGE SCALE GENOMIC DNA]</scope>
    <source>
        <strain evidence="1 2">DOE0152z</strain>
    </source>
</reference>
<evidence type="ECO:0000313" key="1">
    <source>
        <dbReference type="EMBL" id="WIA08431.1"/>
    </source>
</evidence>
<dbReference type="EMBL" id="CP126208">
    <property type="protein sequence ID" value="WIA08431.1"/>
    <property type="molecule type" value="Genomic_DNA"/>
</dbReference>
<protein>
    <submittedName>
        <fullName evidence="1">Uncharacterized protein</fullName>
    </submittedName>
</protein>
<keyword evidence="2" id="KW-1185">Reference proteome</keyword>
<evidence type="ECO:0000313" key="2">
    <source>
        <dbReference type="Proteomes" id="UP001244341"/>
    </source>
</evidence>